<comment type="caution">
    <text evidence="2">The sequence shown here is derived from an EMBL/GenBank/DDBJ whole genome shotgun (WGS) entry which is preliminary data.</text>
</comment>
<evidence type="ECO:0000259" key="1">
    <source>
        <dbReference type="Pfam" id="PF08447"/>
    </source>
</evidence>
<dbReference type="Gene3D" id="3.30.450.20">
    <property type="entry name" value="PAS domain"/>
    <property type="match status" value="1"/>
</dbReference>
<accession>A0A6L5YJF2</accession>
<dbReference type="EMBL" id="VUMU01000010">
    <property type="protein sequence ID" value="MST58401.1"/>
    <property type="molecule type" value="Genomic_DNA"/>
</dbReference>
<dbReference type="InterPro" id="IPR035965">
    <property type="entry name" value="PAS-like_dom_sf"/>
</dbReference>
<proteinExistence type="predicted"/>
<feature type="domain" description="PAS fold-3" evidence="1">
    <location>
        <begin position="1"/>
        <end position="57"/>
    </location>
</feature>
<dbReference type="Proteomes" id="UP000476055">
    <property type="component" value="Unassembled WGS sequence"/>
</dbReference>
<dbReference type="Pfam" id="PF08447">
    <property type="entry name" value="PAS_3"/>
    <property type="match status" value="1"/>
</dbReference>
<protein>
    <submittedName>
        <fullName evidence="2">PAS domain-containing protein</fullName>
    </submittedName>
</protein>
<reference evidence="2 3" key="1">
    <citation type="submission" date="2019-08" db="EMBL/GenBank/DDBJ databases">
        <title>In-depth cultivation of the pig gut microbiome towards novel bacterial diversity and tailored functional studies.</title>
        <authorList>
            <person name="Wylensek D."/>
            <person name="Hitch T.C.A."/>
            <person name="Clavel T."/>
        </authorList>
    </citation>
    <scope>NUCLEOTIDE SEQUENCE [LARGE SCALE GENOMIC DNA]</scope>
    <source>
        <strain evidence="2 3">WCA3-601-WT-6H</strain>
    </source>
</reference>
<gene>
    <name evidence="2" type="ORF">FYJ59_09150</name>
</gene>
<dbReference type="AlphaFoldDB" id="A0A6L5YJF2"/>
<dbReference type="SUPFAM" id="SSF55785">
    <property type="entry name" value="PYP-like sensor domain (PAS domain)"/>
    <property type="match status" value="1"/>
</dbReference>
<dbReference type="InterPro" id="IPR013655">
    <property type="entry name" value="PAS_fold_3"/>
</dbReference>
<sequence length="75" mass="8922">MVHPEDLTQVEESIWQQIESGMNGYNDYVKYRLAVKDGTYKTVLDYGRIVESEHYGSVFYVLIVDYDFIESHYHH</sequence>
<evidence type="ECO:0000313" key="2">
    <source>
        <dbReference type="EMBL" id="MST58401.1"/>
    </source>
</evidence>
<evidence type="ECO:0000313" key="3">
    <source>
        <dbReference type="Proteomes" id="UP000476055"/>
    </source>
</evidence>
<organism evidence="2 3">
    <name type="scientific">Waltera intestinalis</name>
    <dbReference type="NCBI Taxonomy" id="2606635"/>
    <lineage>
        <taxon>Bacteria</taxon>
        <taxon>Bacillati</taxon>
        <taxon>Bacillota</taxon>
        <taxon>Clostridia</taxon>
        <taxon>Lachnospirales</taxon>
        <taxon>Lachnospiraceae</taxon>
        <taxon>Waltera</taxon>
    </lineage>
</organism>
<keyword evidence="3" id="KW-1185">Reference proteome</keyword>
<name>A0A6L5YJF2_9FIRM</name>